<dbReference type="Proteomes" id="UP001500962">
    <property type="component" value="Unassembled WGS sequence"/>
</dbReference>
<evidence type="ECO:0000313" key="2">
    <source>
        <dbReference type="EMBL" id="GAA0460545.1"/>
    </source>
</evidence>
<dbReference type="GO" id="GO:0070403">
    <property type="term" value="F:NAD+ binding"/>
    <property type="evidence" value="ECO:0007669"/>
    <property type="project" value="InterPro"/>
</dbReference>
<sequence>MVVTIDDVEEIAVLGAGNVGHGITEVAALSGYEVTMRDIEGDTVSEGYENIEWSLHGSGEWSASRRTGSA</sequence>
<dbReference type="GO" id="GO:0006631">
    <property type="term" value="P:fatty acid metabolic process"/>
    <property type="evidence" value="ECO:0007669"/>
    <property type="project" value="InterPro"/>
</dbReference>
<name>A0AAV3SGY8_HALDO</name>
<evidence type="ECO:0000259" key="1">
    <source>
        <dbReference type="Pfam" id="PF02737"/>
    </source>
</evidence>
<organism evidence="2 3">
    <name type="scientific">Halococcus dombrowskii</name>
    <dbReference type="NCBI Taxonomy" id="179637"/>
    <lineage>
        <taxon>Archaea</taxon>
        <taxon>Methanobacteriati</taxon>
        <taxon>Methanobacteriota</taxon>
        <taxon>Stenosarchaea group</taxon>
        <taxon>Halobacteria</taxon>
        <taxon>Halobacteriales</taxon>
        <taxon>Halococcaceae</taxon>
        <taxon>Halococcus</taxon>
    </lineage>
</organism>
<reference evidence="2" key="2">
    <citation type="submission" date="2023-12" db="EMBL/GenBank/DDBJ databases">
        <authorList>
            <person name="Sun Q."/>
            <person name="Inoue M."/>
        </authorList>
    </citation>
    <scope>NUCLEOTIDE SEQUENCE</scope>
    <source>
        <strain evidence="2">JCM 12289</strain>
    </source>
</reference>
<reference evidence="2" key="1">
    <citation type="journal article" date="2014" name="Int. J. Syst. Evol. Microbiol.">
        <title>Complete genome sequence of Corynebacterium casei LMG S-19264T (=DSM 44701T), isolated from a smear-ripened cheese.</title>
        <authorList>
            <consortium name="US DOE Joint Genome Institute (JGI-PGF)"/>
            <person name="Walter F."/>
            <person name="Albersmeier A."/>
            <person name="Kalinowski J."/>
            <person name="Ruckert C."/>
        </authorList>
    </citation>
    <scope>NUCLEOTIDE SEQUENCE</scope>
    <source>
        <strain evidence="2">JCM 12289</strain>
    </source>
</reference>
<dbReference type="InterPro" id="IPR036291">
    <property type="entry name" value="NAD(P)-bd_dom_sf"/>
</dbReference>
<comment type="caution">
    <text evidence="2">The sequence shown here is derived from an EMBL/GenBank/DDBJ whole genome shotgun (WGS) entry which is preliminary data.</text>
</comment>
<dbReference type="AlphaFoldDB" id="A0AAV3SGY8"/>
<evidence type="ECO:0000313" key="3">
    <source>
        <dbReference type="Proteomes" id="UP001500962"/>
    </source>
</evidence>
<gene>
    <name evidence="2" type="ORF">GCM10008985_16270</name>
</gene>
<proteinExistence type="predicted"/>
<protein>
    <recommendedName>
        <fullName evidence="1">3-hydroxyacyl-CoA dehydrogenase NAD binding domain-containing protein</fullName>
    </recommendedName>
</protein>
<dbReference type="SUPFAM" id="SSF51735">
    <property type="entry name" value="NAD(P)-binding Rossmann-fold domains"/>
    <property type="match status" value="1"/>
</dbReference>
<dbReference type="Gene3D" id="3.40.50.720">
    <property type="entry name" value="NAD(P)-binding Rossmann-like Domain"/>
    <property type="match status" value="1"/>
</dbReference>
<dbReference type="Pfam" id="PF02737">
    <property type="entry name" value="3HCDH_N"/>
    <property type="match status" value="1"/>
</dbReference>
<dbReference type="EMBL" id="BAAADN010000025">
    <property type="protein sequence ID" value="GAA0460545.1"/>
    <property type="molecule type" value="Genomic_DNA"/>
</dbReference>
<dbReference type="InterPro" id="IPR006176">
    <property type="entry name" value="3-OHacyl-CoA_DH_NAD-bd"/>
</dbReference>
<feature type="domain" description="3-hydroxyacyl-CoA dehydrogenase NAD binding" evidence="1">
    <location>
        <begin position="11"/>
        <end position="57"/>
    </location>
</feature>
<accession>A0AAV3SGY8</accession>